<dbReference type="EMBL" id="CP003532">
    <property type="protein sequence ID" value="AFK06900.1"/>
    <property type="molecule type" value="Genomic_DNA"/>
</dbReference>
<evidence type="ECO:0000313" key="2">
    <source>
        <dbReference type="Proteomes" id="UP000002881"/>
    </source>
</evidence>
<dbReference type="Proteomes" id="UP000002881">
    <property type="component" value="Chromosome"/>
</dbReference>
<reference evidence="1 2" key="1">
    <citation type="journal article" date="2012" name="Genome Biol. Evol.">
        <title>Genome Sequence of the Mesophilic Thermotogales Bacterium Mesotoga prima MesG1.Ag.4.2 Reveals the Largest Thermotogales Genome To Date.</title>
        <authorList>
            <person name="Zhaxybayeva O."/>
            <person name="Swithers K.S."/>
            <person name="Foght J."/>
            <person name="Green A.G."/>
            <person name="Bruce D."/>
            <person name="Detter C."/>
            <person name="Han S."/>
            <person name="Teshima H."/>
            <person name="Han J."/>
            <person name="Woyke T."/>
            <person name="Pitluck S."/>
            <person name="Nolan M."/>
            <person name="Ivanova N."/>
            <person name="Pati A."/>
            <person name="Land M.L."/>
            <person name="Dlutek M."/>
            <person name="Doolittle W.F."/>
            <person name="Noll K.M."/>
            <person name="Nesbo C.L."/>
        </authorList>
    </citation>
    <scope>NUCLEOTIDE SEQUENCE [LARGE SCALE GENOMIC DNA]</scope>
    <source>
        <strain evidence="2">mesG1.Ag.4.2</strain>
    </source>
</reference>
<accession>I2F4P7</accession>
<dbReference type="HOGENOM" id="CLU_2899016_0_0_0"/>
<protein>
    <submittedName>
        <fullName evidence="1">Uncharacterized protein</fullName>
    </submittedName>
</protein>
<sequence length="62" mass="7005">MGYVENCQSLFSLSHAYDEFLSLFGRLGTVDGQPCLHSVQRVFVLKRTADLLHEIPYRSTTG</sequence>
<organism evidence="1 2">
    <name type="scientific">Mesotoga prima MesG1.Ag.4.2</name>
    <dbReference type="NCBI Taxonomy" id="660470"/>
    <lineage>
        <taxon>Bacteria</taxon>
        <taxon>Thermotogati</taxon>
        <taxon>Thermotogota</taxon>
        <taxon>Thermotogae</taxon>
        <taxon>Kosmotogales</taxon>
        <taxon>Kosmotogaceae</taxon>
        <taxon>Mesotoga</taxon>
    </lineage>
</organism>
<dbReference type="AlphaFoldDB" id="I2F4P7"/>
<proteinExistence type="predicted"/>
<dbReference type="KEGG" id="mpg:Theba_1203"/>
<gene>
    <name evidence="1" type="ORF">Theba_1203</name>
</gene>
<name>I2F4P7_9BACT</name>
<keyword evidence="2" id="KW-1185">Reference proteome</keyword>
<evidence type="ECO:0000313" key="1">
    <source>
        <dbReference type="EMBL" id="AFK06900.1"/>
    </source>
</evidence>